<reference evidence="4 5" key="1">
    <citation type="journal article" date="2021" name="bioRxiv">
        <title>Chromosome-scale and haplotype-resolved genome assembly of a tetraploid potato cultivar.</title>
        <authorList>
            <person name="Sun H."/>
            <person name="Jiao W.-B."/>
            <person name="Krause K."/>
            <person name="Campoy J.A."/>
            <person name="Goel M."/>
            <person name="Folz-Donahue K."/>
            <person name="Kukat C."/>
            <person name="Huettel B."/>
            <person name="Schneeberger K."/>
        </authorList>
    </citation>
    <scope>NUCLEOTIDE SEQUENCE [LARGE SCALE GENOMIC DNA]</scope>
    <source>
        <strain evidence="4">SolTubOtavaFocal</strain>
        <tissue evidence="4">Leaves</tissue>
    </source>
</reference>
<dbReference type="EMBL" id="JAIVGD010000011">
    <property type="protein sequence ID" value="KAH0769578.1"/>
    <property type="molecule type" value="Genomic_DNA"/>
</dbReference>
<dbReference type="Pfam" id="PF01535">
    <property type="entry name" value="PPR"/>
    <property type="match status" value="1"/>
</dbReference>
<evidence type="ECO:0008006" key="6">
    <source>
        <dbReference type="Google" id="ProtNLM"/>
    </source>
</evidence>
<dbReference type="InterPro" id="IPR011990">
    <property type="entry name" value="TPR-like_helical_dom_sf"/>
</dbReference>
<evidence type="ECO:0000313" key="4">
    <source>
        <dbReference type="EMBL" id="KAH0769578.1"/>
    </source>
</evidence>
<dbReference type="Gene3D" id="1.25.40.10">
    <property type="entry name" value="Tetratricopeptide repeat domain"/>
    <property type="match status" value="1"/>
</dbReference>
<feature type="repeat" description="PPR" evidence="3">
    <location>
        <begin position="60"/>
        <end position="94"/>
    </location>
</feature>
<comment type="similarity">
    <text evidence="1">Belongs to the PPR family. P subfamily.</text>
</comment>
<dbReference type="PANTHER" id="PTHR47936">
    <property type="entry name" value="PPR_LONG DOMAIN-CONTAINING PROTEIN"/>
    <property type="match status" value="1"/>
</dbReference>
<evidence type="ECO:0000256" key="1">
    <source>
        <dbReference type="ARBA" id="ARBA00007626"/>
    </source>
</evidence>
<dbReference type="InterPro" id="IPR002885">
    <property type="entry name" value="PPR_rpt"/>
</dbReference>
<organism evidence="4 5">
    <name type="scientific">Solanum tuberosum</name>
    <name type="common">Potato</name>
    <dbReference type="NCBI Taxonomy" id="4113"/>
    <lineage>
        <taxon>Eukaryota</taxon>
        <taxon>Viridiplantae</taxon>
        <taxon>Streptophyta</taxon>
        <taxon>Embryophyta</taxon>
        <taxon>Tracheophyta</taxon>
        <taxon>Spermatophyta</taxon>
        <taxon>Magnoliopsida</taxon>
        <taxon>eudicotyledons</taxon>
        <taxon>Gunneridae</taxon>
        <taxon>Pentapetalae</taxon>
        <taxon>asterids</taxon>
        <taxon>lamiids</taxon>
        <taxon>Solanales</taxon>
        <taxon>Solanaceae</taxon>
        <taxon>Solanoideae</taxon>
        <taxon>Solaneae</taxon>
        <taxon>Solanum</taxon>
    </lineage>
</organism>
<comment type="caution">
    <text evidence="4">The sequence shown here is derived from an EMBL/GenBank/DDBJ whole genome shotgun (WGS) entry which is preliminary data.</text>
</comment>
<sequence>MDIFLQKLQGKTAIEKVLTSVDVELSVDLVSKVVNKGNLDAASIATFFNWVMKQQKIPIDNDTCCIVLKALGRRKFFGQMVEMLKEMRNQRVMPDSVTLNIVVDSFIRARQISKAIQLFSGLENYGLRCSTETLNAVLQCLCSLSHVGAASSLLVKMKEKVSFNVTT</sequence>
<evidence type="ECO:0000256" key="3">
    <source>
        <dbReference type="PROSITE-ProRule" id="PRU00708"/>
    </source>
</evidence>
<protein>
    <recommendedName>
        <fullName evidence="6">Pentatricopeptide repeat-containing protein</fullName>
    </recommendedName>
</protein>
<evidence type="ECO:0000313" key="5">
    <source>
        <dbReference type="Proteomes" id="UP000826656"/>
    </source>
</evidence>
<keyword evidence="5" id="KW-1185">Reference proteome</keyword>
<dbReference type="Proteomes" id="UP000826656">
    <property type="component" value="Unassembled WGS sequence"/>
</dbReference>
<accession>A0ABQ7VM51</accession>
<dbReference type="Pfam" id="PF13041">
    <property type="entry name" value="PPR_2"/>
    <property type="match status" value="1"/>
</dbReference>
<gene>
    <name evidence="4" type="ORF">KY290_013559</name>
</gene>
<dbReference type="PANTHER" id="PTHR47936:SF1">
    <property type="entry name" value="PENTATRICOPEPTIDE REPEAT-CONTAINING PROTEIN GUN1, CHLOROPLASTIC"/>
    <property type="match status" value="1"/>
</dbReference>
<feature type="repeat" description="PPR" evidence="3">
    <location>
        <begin position="95"/>
        <end position="129"/>
    </location>
</feature>
<dbReference type="PROSITE" id="PS51375">
    <property type="entry name" value="PPR"/>
    <property type="match status" value="2"/>
</dbReference>
<dbReference type="NCBIfam" id="TIGR00756">
    <property type="entry name" value="PPR"/>
    <property type="match status" value="2"/>
</dbReference>
<keyword evidence="2" id="KW-0677">Repeat</keyword>
<name>A0ABQ7VM51_SOLTU</name>
<evidence type="ECO:0000256" key="2">
    <source>
        <dbReference type="ARBA" id="ARBA00022737"/>
    </source>
</evidence>
<proteinExistence type="inferred from homology"/>